<dbReference type="Pfam" id="PF00395">
    <property type="entry name" value="SLH"/>
    <property type="match status" value="3"/>
</dbReference>
<dbReference type="RefSeq" id="WP_065851436.1">
    <property type="nucleotide sequence ID" value="NZ_LYPC01000012.1"/>
</dbReference>
<dbReference type="InterPro" id="IPR001119">
    <property type="entry name" value="SLH_dom"/>
</dbReference>
<dbReference type="PANTHER" id="PTHR43308">
    <property type="entry name" value="OUTER MEMBRANE PROTEIN ALPHA-RELATED"/>
    <property type="match status" value="1"/>
</dbReference>
<dbReference type="AlphaFoldDB" id="A0A1C1A5U1"/>
<dbReference type="EMBL" id="LYPC01000012">
    <property type="protein sequence ID" value="OCT15932.1"/>
    <property type="molecule type" value="Genomic_DNA"/>
</dbReference>
<dbReference type="PROSITE" id="PS51272">
    <property type="entry name" value="SLH"/>
    <property type="match status" value="3"/>
</dbReference>
<accession>A0A1C1A5U1</accession>
<organism evidence="2 3">
    <name type="scientific">Paenibacillus pectinilyticus</name>
    <dbReference type="NCBI Taxonomy" id="512399"/>
    <lineage>
        <taxon>Bacteria</taxon>
        <taxon>Bacillati</taxon>
        <taxon>Bacillota</taxon>
        <taxon>Bacilli</taxon>
        <taxon>Bacillales</taxon>
        <taxon>Paenibacillaceae</taxon>
        <taxon>Paenibacillus</taxon>
    </lineage>
</organism>
<dbReference type="PANTHER" id="PTHR43308:SF5">
    <property type="entry name" value="S-LAYER PROTEIN _ PEPTIDOGLYCAN ENDO-BETA-N-ACETYLGLUCOSAMINIDASE"/>
    <property type="match status" value="1"/>
</dbReference>
<sequence>MQSNRSITKGLMQRVSAAIALLFVLNIFIPIIASATSLFNLQYDSVSGKVYGYIYSDKPSLSVGLNDETFGMQIAYSNLQYTNRENNNDYYYYDLNEIESNENKGLKPVTAVVYEDSNMSAPVFSSSNDVTNDVYTYNTGAIPILSAPTDLHASIYHGYWIINYSLSDYTFLGGVNVYLDGKQVGTVPGRQNQYSMPYTFNQPTEHIQMKTFNLLGIESPLSETLTLVFDAVPDAYHYQGRVYTNGYASDNTKFDIKDANGQIVESFTYHGQEIKGDTLLGNGHYEIKQNSSDIDYGGKHLAYYFDLPSNDYSISVTNSANKQFQVQSYSTNYAGYTEYEGLYSYVYQLDVYMYGTFKEAPVLFTDKEAGHWFAPNEELVAFTPSQNTGGRLDIQFPYDMFPYQGVGSHNTTTLDTENMTGSDFQVTKVSDGSNISIKSVFVGQPDFRPSGLSLVLDKTLVAGEKYVLKMSSSSGANEIRLPLWPSEKFNMAISLSIASDKYDIFGGRLIDDYLETQTVNILPTGTVTAVAAVTAKITALPAVTNLVKEDETAVNAAKAAFDLLTPAQKALVTTADQTKLSDALAKIAALKTPPPGLGFAFPMNNSPQASEDGATINTSMNTTKEKGADGKEFSRVKLDSDVFTKALDVIKGNDKNHQVITLDGKGTEAGAKLDIPAASLIEAWKANSNITIAIQSDAGTYQVPVSIFKDIAKQVNKDLKDVNVTISVTKASEKSYEALQQANPGMKTLLANPIEFTITAVSGSTKVEINDFSGTYVERTIVVPSTVDGDKTTVVSFDPVTGKMTFIPAIVSHVKGSTEITIKSPHNSMYTLVELNKSFNDISTHWAKADIELLASKFIVQGMNEASFAPEQHVTRAQFASMLVSALAVPQDAKSSSFVDVKKDDWFAGAVGTAAKLGLVEGNSAGEFLPNADITREQMAVMISRALKISGKEAQSVQQDKLSSFTDNGAISDWAKTAIAQSLAAGIVNGLSEQTFAPQENATRAQATVMLKRFLQYVDFIN</sequence>
<reference evidence="3" key="1">
    <citation type="submission" date="2016-05" db="EMBL/GenBank/DDBJ databases">
        <title>Paenibacillus oryzae. sp. nov., isolated from the rice root.</title>
        <authorList>
            <person name="Zhang J."/>
            <person name="Zhang X."/>
        </authorList>
    </citation>
    <scope>NUCLEOTIDE SEQUENCE [LARGE SCALE GENOMIC DNA]</scope>
    <source>
        <strain evidence="3">KCTC13222</strain>
    </source>
</reference>
<feature type="domain" description="SLH" evidence="1">
    <location>
        <begin position="894"/>
        <end position="957"/>
    </location>
</feature>
<evidence type="ECO:0000259" key="1">
    <source>
        <dbReference type="PROSITE" id="PS51272"/>
    </source>
</evidence>
<dbReference type="InterPro" id="IPR051465">
    <property type="entry name" value="Cell_Envelope_Struct_Comp"/>
</dbReference>
<gene>
    <name evidence="2" type="ORF">A8709_09930</name>
</gene>
<protein>
    <recommendedName>
        <fullName evidence="1">SLH domain-containing protein</fullName>
    </recommendedName>
</protein>
<dbReference type="OrthoDB" id="663332at2"/>
<feature type="domain" description="SLH" evidence="1">
    <location>
        <begin position="834"/>
        <end position="893"/>
    </location>
</feature>
<feature type="domain" description="SLH" evidence="1">
    <location>
        <begin position="962"/>
        <end position="1022"/>
    </location>
</feature>
<dbReference type="Proteomes" id="UP000093309">
    <property type="component" value="Unassembled WGS sequence"/>
</dbReference>
<dbReference type="STRING" id="512399.A8709_09930"/>
<keyword evidence="3" id="KW-1185">Reference proteome</keyword>
<comment type="caution">
    <text evidence="2">The sequence shown here is derived from an EMBL/GenBank/DDBJ whole genome shotgun (WGS) entry which is preliminary data.</text>
</comment>
<evidence type="ECO:0000313" key="2">
    <source>
        <dbReference type="EMBL" id="OCT15932.1"/>
    </source>
</evidence>
<evidence type="ECO:0000313" key="3">
    <source>
        <dbReference type="Proteomes" id="UP000093309"/>
    </source>
</evidence>
<proteinExistence type="predicted"/>
<name>A0A1C1A5U1_9BACL</name>